<sequence>MTLLIDNSQLLSLSLYDDDDDFCLGTQTKRALQLGLRHAHARYDPLLELGRAGSTSLPIDHSSMNNHPVRSALFGRHHFARAIAYSKRAPYDAVVRARRATPNLVIIVYIVLHTVTLFLPSAIVQAQELWLTPMHKCVERGRAAERASRQSVAELGNCRELSSSSSSSKSFGCTQFIKDAKWTLAGRIVMKKK</sequence>
<name>A0A5S6QTN9_TRIMR</name>
<organism evidence="2 3">
    <name type="scientific">Trichuris muris</name>
    <name type="common">Mouse whipworm</name>
    <dbReference type="NCBI Taxonomy" id="70415"/>
    <lineage>
        <taxon>Eukaryota</taxon>
        <taxon>Metazoa</taxon>
        <taxon>Ecdysozoa</taxon>
        <taxon>Nematoda</taxon>
        <taxon>Enoplea</taxon>
        <taxon>Dorylaimia</taxon>
        <taxon>Trichinellida</taxon>
        <taxon>Trichuridae</taxon>
        <taxon>Trichuris</taxon>
    </lineage>
</organism>
<evidence type="ECO:0000256" key="1">
    <source>
        <dbReference type="SAM" id="Phobius"/>
    </source>
</evidence>
<keyword evidence="1" id="KW-0812">Transmembrane</keyword>
<evidence type="ECO:0000313" key="3">
    <source>
        <dbReference type="WBParaSite" id="TMUE_2000010257.1"/>
    </source>
</evidence>
<accession>A0A5S6QTN9</accession>
<keyword evidence="1" id="KW-0472">Membrane</keyword>
<feature type="transmembrane region" description="Helical" evidence="1">
    <location>
        <begin position="104"/>
        <end position="124"/>
    </location>
</feature>
<keyword evidence="2" id="KW-1185">Reference proteome</keyword>
<dbReference type="WBParaSite" id="TMUE_2000010257.1">
    <property type="protein sequence ID" value="TMUE_2000010257.1"/>
    <property type="gene ID" value="WBGene00300904"/>
</dbReference>
<dbReference type="Proteomes" id="UP000046395">
    <property type="component" value="Unassembled WGS sequence"/>
</dbReference>
<protein>
    <submittedName>
        <fullName evidence="3">Uncharacterized protein</fullName>
    </submittedName>
</protein>
<evidence type="ECO:0000313" key="2">
    <source>
        <dbReference type="Proteomes" id="UP000046395"/>
    </source>
</evidence>
<proteinExistence type="predicted"/>
<reference evidence="3" key="1">
    <citation type="submission" date="2019-12" db="UniProtKB">
        <authorList>
            <consortium name="WormBaseParasite"/>
        </authorList>
    </citation>
    <scope>IDENTIFICATION</scope>
</reference>
<dbReference type="AlphaFoldDB" id="A0A5S6QTN9"/>
<keyword evidence="1" id="KW-1133">Transmembrane helix</keyword>